<evidence type="ECO:0000313" key="1">
    <source>
        <dbReference type="EMBL" id="KAK2160412.1"/>
    </source>
</evidence>
<sequence length="158" mass="17165">MRTGRGRRYKDAVTSAARKAYKGEVDSFTGVVALVLQRTRDLATGCVTTVVFLVPDTATVRKIIGGNAANMRARKLTIVNSLSAPITKTSIAIAASMIMAGGRRRIDLYAGVDTTIECAKINFKTTFKGPSVTDYPRKYYINDFKVGITGATFHYTVT</sequence>
<keyword evidence="2" id="KW-1185">Reference proteome</keyword>
<proteinExistence type="predicted"/>
<organism evidence="1 2">
    <name type="scientific">Ridgeia piscesae</name>
    <name type="common">Tubeworm</name>
    <dbReference type="NCBI Taxonomy" id="27915"/>
    <lineage>
        <taxon>Eukaryota</taxon>
        <taxon>Metazoa</taxon>
        <taxon>Spiralia</taxon>
        <taxon>Lophotrochozoa</taxon>
        <taxon>Annelida</taxon>
        <taxon>Polychaeta</taxon>
        <taxon>Sedentaria</taxon>
        <taxon>Canalipalpata</taxon>
        <taxon>Sabellida</taxon>
        <taxon>Siboglinidae</taxon>
        <taxon>Ridgeia</taxon>
    </lineage>
</organism>
<evidence type="ECO:0000313" key="2">
    <source>
        <dbReference type="Proteomes" id="UP001209878"/>
    </source>
</evidence>
<gene>
    <name evidence="1" type="ORF">NP493_1650g00006</name>
</gene>
<dbReference type="EMBL" id="JAODUO010001650">
    <property type="protein sequence ID" value="KAK2160412.1"/>
    <property type="molecule type" value="Genomic_DNA"/>
</dbReference>
<protein>
    <submittedName>
        <fullName evidence="1">Uncharacterized protein</fullName>
    </submittedName>
</protein>
<dbReference type="Proteomes" id="UP001209878">
    <property type="component" value="Unassembled WGS sequence"/>
</dbReference>
<dbReference type="AlphaFoldDB" id="A0AAD9JWI8"/>
<reference evidence="1" key="1">
    <citation type="journal article" date="2023" name="Mol. Biol. Evol.">
        <title>Third-Generation Sequencing Reveals the Adaptive Role of the Epigenome in Three Deep-Sea Polychaetes.</title>
        <authorList>
            <person name="Perez M."/>
            <person name="Aroh O."/>
            <person name="Sun Y."/>
            <person name="Lan Y."/>
            <person name="Juniper S.K."/>
            <person name="Young C.R."/>
            <person name="Angers B."/>
            <person name="Qian P.Y."/>
        </authorList>
    </citation>
    <scope>NUCLEOTIDE SEQUENCE</scope>
    <source>
        <strain evidence="1">R07B-5</strain>
    </source>
</reference>
<comment type="caution">
    <text evidence="1">The sequence shown here is derived from an EMBL/GenBank/DDBJ whole genome shotgun (WGS) entry which is preliminary data.</text>
</comment>
<accession>A0AAD9JWI8</accession>
<name>A0AAD9JWI8_RIDPI</name>